<evidence type="ECO:0000256" key="3">
    <source>
        <dbReference type="ARBA" id="ARBA00023211"/>
    </source>
</evidence>
<accession>A0A6J6DJS1</accession>
<dbReference type="AlphaFoldDB" id="A0A6J6DJS1"/>
<dbReference type="Pfam" id="PF00491">
    <property type="entry name" value="Arginase"/>
    <property type="match status" value="1"/>
</dbReference>
<proteinExistence type="predicted"/>
<dbReference type="GO" id="GO:0033389">
    <property type="term" value="P:putrescine biosynthetic process from arginine, via agmatine"/>
    <property type="evidence" value="ECO:0007669"/>
    <property type="project" value="TreeGrafter"/>
</dbReference>
<reference evidence="4" key="1">
    <citation type="submission" date="2020-05" db="EMBL/GenBank/DDBJ databases">
        <authorList>
            <person name="Chiriac C."/>
            <person name="Salcher M."/>
            <person name="Ghai R."/>
            <person name="Kavagutti S V."/>
        </authorList>
    </citation>
    <scope>NUCLEOTIDE SEQUENCE</scope>
</reference>
<dbReference type="GO" id="GO:0046872">
    <property type="term" value="F:metal ion binding"/>
    <property type="evidence" value="ECO:0007669"/>
    <property type="project" value="UniProtKB-KW"/>
</dbReference>
<sequence>MAEDPLWPRASSWLQPAGSERAELGLFGVLASETSISATGANATPAEIRVALARYSTFSHSQNQDLRQLSFLDFGDSETPDSKDGEERTKALANKVSNQTDLSIALGGDNSISYAVMLGVFGEDLSSAGLITLDAHHDLRDGISNGSPVRRLIEAGLPGSSVVQIGINDFSNSPEYAKRAKDYGVHVIPRSALRNRSVESVFSEALEFLGNKKLHVDIDMDVCDRSVVPACPAAAPGGISADELRQFAFEIGKAKQVKSVDITEIDAMADSADGRTVRLGALTVLELASGFFSR</sequence>
<dbReference type="PANTHER" id="PTHR11358:SF35">
    <property type="entry name" value="FORMIMIDOYLGLUTAMASE"/>
    <property type="match status" value="1"/>
</dbReference>
<dbReference type="GO" id="GO:0008783">
    <property type="term" value="F:agmatinase activity"/>
    <property type="evidence" value="ECO:0007669"/>
    <property type="project" value="TreeGrafter"/>
</dbReference>
<dbReference type="SUPFAM" id="SSF52768">
    <property type="entry name" value="Arginase/deacetylase"/>
    <property type="match status" value="1"/>
</dbReference>
<organism evidence="4">
    <name type="scientific">freshwater metagenome</name>
    <dbReference type="NCBI Taxonomy" id="449393"/>
    <lineage>
        <taxon>unclassified sequences</taxon>
        <taxon>metagenomes</taxon>
        <taxon>ecological metagenomes</taxon>
    </lineage>
</organism>
<evidence type="ECO:0000313" key="4">
    <source>
        <dbReference type="EMBL" id="CAB4562323.1"/>
    </source>
</evidence>
<name>A0A6J6DJS1_9ZZZZ</name>
<dbReference type="Gene3D" id="3.40.800.10">
    <property type="entry name" value="Ureohydrolase domain"/>
    <property type="match status" value="1"/>
</dbReference>
<dbReference type="PROSITE" id="PS51409">
    <property type="entry name" value="ARGINASE_2"/>
    <property type="match status" value="1"/>
</dbReference>
<dbReference type="PIRSF" id="PIRSF036979">
    <property type="entry name" value="Arginase"/>
    <property type="match status" value="1"/>
</dbReference>
<dbReference type="InterPro" id="IPR006035">
    <property type="entry name" value="Ureohydrolase"/>
</dbReference>
<dbReference type="InterPro" id="IPR023696">
    <property type="entry name" value="Ureohydrolase_dom_sf"/>
</dbReference>
<keyword evidence="2" id="KW-0378">Hydrolase</keyword>
<evidence type="ECO:0000256" key="1">
    <source>
        <dbReference type="ARBA" id="ARBA00022723"/>
    </source>
</evidence>
<keyword evidence="3" id="KW-0464">Manganese</keyword>
<evidence type="ECO:0000256" key="2">
    <source>
        <dbReference type="ARBA" id="ARBA00022801"/>
    </source>
</evidence>
<dbReference type="EMBL" id="CAEZTH010000049">
    <property type="protein sequence ID" value="CAB4562323.1"/>
    <property type="molecule type" value="Genomic_DNA"/>
</dbReference>
<keyword evidence="1" id="KW-0479">Metal-binding</keyword>
<protein>
    <submittedName>
        <fullName evidence="4">Unannotated protein</fullName>
    </submittedName>
</protein>
<dbReference type="PANTHER" id="PTHR11358">
    <property type="entry name" value="ARGINASE/AGMATINASE"/>
    <property type="match status" value="1"/>
</dbReference>
<gene>
    <name evidence="4" type="ORF">UFOPK1639_00530</name>
</gene>